<gene>
    <name evidence="1" type="ORF">CR201_G0049123</name>
</gene>
<organism evidence="1">
    <name type="scientific">Pongo abelii</name>
    <name type="common">Sumatran orangutan</name>
    <name type="synonym">Pongo pygmaeus abelii</name>
    <dbReference type="NCBI Taxonomy" id="9601"/>
    <lineage>
        <taxon>Eukaryota</taxon>
        <taxon>Metazoa</taxon>
        <taxon>Chordata</taxon>
        <taxon>Craniata</taxon>
        <taxon>Vertebrata</taxon>
        <taxon>Euteleostomi</taxon>
        <taxon>Mammalia</taxon>
        <taxon>Eutheria</taxon>
        <taxon>Euarchontoglires</taxon>
        <taxon>Primates</taxon>
        <taxon>Haplorrhini</taxon>
        <taxon>Catarrhini</taxon>
        <taxon>Hominidae</taxon>
        <taxon>Pongo</taxon>
    </lineage>
</organism>
<dbReference type="EMBL" id="NDHI03003659">
    <property type="protein sequence ID" value="PNJ11142.1"/>
    <property type="molecule type" value="Genomic_DNA"/>
</dbReference>
<dbReference type="AlphaFoldDB" id="A0A2J8RRL6"/>
<name>A0A2J8RRL6_PONAB</name>
<reference evidence="1" key="1">
    <citation type="submission" date="2017-12" db="EMBL/GenBank/DDBJ databases">
        <title>High-resolution comparative analysis of great ape genomes.</title>
        <authorList>
            <person name="Pollen A."/>
            <person name="Hastie A."/>
            <person name="Hormozdiari F."/>
            <person name="Dougherty M."/>
            <person name="Liu R."/>
            <person name="Chaisson M."/>
            <person name="Hoppe E."/>
            <person name="Hill C."/>
            <person name="Pang A."/>
            <person name="Hillier L."/>
            <person name="Baker C."/>
            <person name="Armstrong J."/>
            <person name="Shendure J."/>
            <person name="Paten B."/>
            <person name="Wilson R."/>
            <person name="Chao H."/>
            <person name="Schneider V."/>
            <person name="Ventura M."/>
            <person name="Kronenberg Z."/>
            <person name="Murali S."/>
            <person name="Gordon D."/>
            <person name="Cantsilieris S."/>
            <person name="Munson K."/>
            <person name="Nelson B."/>
            <person name="Raja A."/>
            <person name="Underwood J."/>
            <person name="Diekhans M."/>
            <person name="Fiddes I."/>
            <person name="Haussler D."/>
            <person name="Eichler E."/>
        </authorList>
    </citation>
    <scope>NUCLEOTIDE SEQUENCE [LARGE SCALE GENOMIC DNA]</scope>
    <source>
        <strain evidence="1">Susie</strain>
    </source>
</reference>
<protein>
    <submittedName>
        <fullName evidence="1">DMKN isoform 50</fullName>
    </submittedName>
</protein>
<sequence>SGNHGGSGGGNGHKPGISRLWLTKWVLLSSHISLVP</sequence>
<comment type="caution">
    <text evidence="1">The sequence shown here is derived from an EMBL/GenBank/DDBJ whole genome shotgun (WGS) entry which is preliminary data.</text>
</comment>
<accession>A0A2J8RRL6</accession>
<proteinExistence type="predicted"/>
<evidence type="ECO:0000313" key="1">
    <source>
        <dbReference type="EMBL" id="PNJ11142.1"/>
    </source>
</evidence>
<feature type="non-terminal residue" evidence="1">
    <location>
        <position position="1"/>
    </location>
</feature>